<name>A0AAQ3X724_PASNO</name>
<dbReference type="Gene3D" id="1.10.340.70">
    <property type="match status" value="1"/>
</dbReference>
<evidence type="ECO:0000256" key="1">
    <source>
        <dbReference type="SAM" id="MobiDB-lite"/>
    </source>
</evidence>
<dbReference type="Pfam" id="PF17921">
    <property type="entry name" value="Integrase_H2C2"/>
    <property type="match status" value="1"/>
</dbReference>
<dbReference type="Proteomes" id="UP001341281">
    <property type="component" value="Chromosome 08"/>
</dbReference>
<sequence length="122" mass="13965">MEEGLLPDFGRIAWGRLCVPPNKDIRDSIPTKAHCTKYSIHPGSTKMYQDLEKAVRWRRMKRDIAEFVADVMSATSKGEKRETRRFAETSRDSNVEMGEDYHGLHSRASPLSKGKRLHMGNC</sequence>
<feature type="compositionally biased region" description="Basic residues" evidence="1">
    <location>
        <begin position="113"/>
        <end position="122"/>
    </location>
</feature>
<gene>
    <name evidence="3" type="ORF">U9M48_034451</name>
</gene>
<feature type="region of interest" description="Disordered" evidence="1">
    <location>
        <begin position="77"/>
        <end position="122"/>
    </location>
</feature>
<reference evidence="3 4" key="1">
    <citation type="submission" date="2024-02" db="EMBL/GenBank/DDBJ databases">
        <title>High-quality chromosome-scale genome assembly of Pensacola bahiagrass (Paspalum notatum Flugge var. saurae).</title>
        <authorList>
            <person name="Vega J.M."/>
            <person name="Podio M."/>
            <person name="Orjuela J."/>
            <person name="Siena L.A."/>
            <person name="Pessino S.C."/>
            <person name="Combes M.C."/>
            <person name="Mariac C."/>
            <person name="Albertini E."/>
            <person name="Pupilli F."/>
            <person name="Ortiz J.P.A."/>
            <person name="Leblanc O."/>
        </authorList>
    </citation>
    <scope>NUCLEOTIDE SEQUENCE [LARGE SCALE GENOMIC DNA]</scope>
    <source>
        <strain evidence="3">R1</strain>
        <tissue evidence="3">Leaf</tissue>
    </source>
</reference>
<keyword evidence="4" id="KW-1185">Reference proteome</keyword>
<proteinExistence type="predicted"/>
<dbReference type="InterPro" id="IPR041588">
    <property type="entry name" value="Integrase_H2C2"/>
</dbReference>
<feature type="domain" description="Integrase zinc-binding" evidence="2">
    <location>
        <begin position="22"/>
        <end position="69"/>
    </location>
</feature>
<organism evidence="3 4">
    <name type="scientific">Paspalum notatum var. saurae</name>
    <dbReference type="NCBI Taxonomy" id="547442"/>
    <lineage>
        <taxon>Eukaryota</taxon>
        <taxon>Viridiplantae</taxon>
        <taxon>Streptophyta</taxon>
        <taxon>Embryophyta</taxon>
        <taxon>Tracheophyta</taxon>
        <taxon>Spermatophyta</taxon>
        <taxon>Magnoliopsida</taxon>
        <taxon>Liliopsida</taxon>
        <taxon>Poales</taxon>
        <taxon>Poaceae</taxon>
        <taxon>PACMAD clade</taxon>
        <taxon>Panicoideae</taxon>
        <taxon>Andropogonodae</taxon>
        <taxon>Paspaleae</taxon>
        <taxon>Paspalinae</taxon>
        <taxon>Paspalum</taxon>
    </lineage>
</organism>
<feature type="compositionally biased region" description="Basic and acidic residues" evidence="1">
    <location>
        <begin position="77"/>
        <end position="103"/>
    </location>
</feature>
<evidence type="ECO:0000259" key="2">
    <source>
        <dbReference type="Pfam" id="PF17921"/>
    </source>
</evidence>
<evidence type="ECO:0000313" key="3">
    <source>
        <dbReference type="EMBL" id="WVZ87876.1"/>
    </source>
</evidence>
<dbReference type="AlphaFoldDB" id="A0AAQ3X724"/>
<evidence type="ECO:0000313" key="4">
    <source>
        <dbReference type="Proteomes" id="UP001341281"/>
    </source>
</evidence>
<protein>
    <recommendedName>
        <fullName evidence="2">Integrase zinc-binding domain-containing protein</fullName>
    </recommendedName>
</protein>
<accession>A0AAQ3X724</accession>
<dbReference type="EMBL" id="CP144752">
    <property type="protein sequence ID" value="WVZ87876.1"/>
    <property type="molecule type" value="Genomic_DNA"/>
</dbReference>